<dbReference type="GO" id="GO:0071978">
    <property type="term" value="P:bacterial-type flagellum-dependent swarming motility"/>
    <property type="evidence" value="ECO:0007669"/>
    <property type="project" value="TreeGrafter"/>
</dbReference>
<dbReference type="InterPro" id="IPR006299">
    <property type="entry name" value="FlgC"/>
</dbReference>
<name>T4VQ66_PARBF</name>
<gene>
    <name evidence="9" type="primary">flgC</name>
    <name evidence="9" type="ORF">C672_2572</name>
</gene>
<dbReference type="InterPro" id="IPR001444">
    <property type="entry name" value="Flag_bb_rod_N"/>
</dbReference>
<dbReference type="GeneID" id="67473411"/>
<dbReference type="PATRIC" id="fig|1233171.3.peg.2459"/>
<keyword evidence="9" id="KW-0282">Flagellum</keyword>
<proteinExistence type="inferred from homology"/>
<keyword evidence="9" id="KW-0966">Cell projection</keyword>
<evidence type="ECO:0000313" key="10">
    <source>
        <dbReference type="Proteomes" id="UP000015688"/>
    </source>
</evidence>
<dbReference type="Pfam" id="PF00460">
    <property type="entry name" value="Flg_bb_rod"/>
    <property type="match status" value="1"/>
</dbReference>
<accession>T4VQ66</accession>
<keyword evidence="4 6" id="KW-0975">Bacterial flagellum</keyword>
<evidence type="ECO:0000256" key="5">
    <source>
        <dbReference type="ARBA" id="ARBA00025933"/>
    </source>
</evidence>
<dbReference type="NCBIfam" id="TIGR01395">
    <property type="entry name" value="FlgC"/>
    <property type="match status" value="1"/>
</dbReference>
<comment type="caution">
    <text evidence="9">The sequence shown here is derived from an EMBL/GenBank/DDBJ whole genome shotgun (WGS) entry which is preliminary data.</text>
</comment>
<feature type="domain" description="Flagellar basal-body/hook protein C-terminal" evidence="8">
    <location>
        <begin position="87"/>
        <end position="131"/>
    </location>
</feature>
<organism evidence="9 10">
    <name type="scientific">Paraclostridium bifermentans ATCC 638 = DSM 14991</name>
    <dbReference type="NCBI Taxonomy" id="1233171"/>
    <lineage>
        <taxon>Bacteria</taxon>
        <taxon>Bacillati</taxon>
        <taxon>Bacillota</taxon>
        <taxon>Clostridia</taxon>
        <taxon>Peptostreptococcales</taxon>
        <taxon>Peptostreptococcaceae</taxon>
        <taxon>Paraclostridium</taxon>
    </lineage>
</organism>
<dbReference type="GO" id="GO:0030694">
    <property type="term" value="C:bacterial-type flagellum basal body, rod"/>
    <property type="evidence" value="ECO:0007669"/>
    <property type="project" value="UniProtKB-UniRule"/>
</dbReference>
<protein>
    <recommendedName>
        <fullName evidence="3 6">Flagellar basal-body rod protein FlgC</fullName>
    </recommendedName>
</protein>
<feature type="domain" description="Flagellar basal body rod protein N-terminal" evidence="7">
    <location>
        <begin position="7"/>
        <end position="34"/>
    </location>
</feature>
<reference evidence="9 10" key="1">
    <citation type="submission" date="2013-06" db="EMBL/GenBank/DDBJ databases">
        <authorList>
            <person name="Walk S."/>
            <person name="Aronoff D."/>
            <person name="Young V.Y."/>
            <person name="Marsh J."/>
            <person name="Harrison L."/>
            <person name="Daugherty S.C."/>
            <person name="Shefchek K.A."/>
            <person name="Hine E.E."/>
            <person name="Tallon L.J."/>
            <person name="Sadzewicz L.K."/>
            <person name="Rasko D.A."/>
        </authorList>
    </citation>
    <scope>NUCLEOTIDE SEQUENCE [LARGE SCALE GENOMIC DNA]</scope>
    <source>
        <strain evidence="9 10">ATCC 638</strain>
    </source>
</reference>
<keyword evidence="9" id="KW-0969">Cilium</keyword>
<evidence type="ECO:0000313" key="9">
    <source>
        <dbReference type="EMBL" id="EQK43628.1"/>
    </source>
</evidence>
<evidence type="ECO:0000259" key="7">
    <source>
        <dbReference type="Pfam" id="PF00460"/>
    </source>
</evidence>
<evidence type="ECO:0000259" key="8">
    <source>
        <dbReference type="Pfam" id="PF06429"/>
    </source>
</evidence>
<comment type="subunit">
    <text evidence="5 6">The basal body constitutes a major portion of the flagellar organelle and consists of four rings (L,P,S, and M) mounted on a central rod. The rod consists of about 26 subunits of FlgG in the distal portion, and FlgB, FlgC and FlgF are thought to build up the proximal portion of the rod with about 6 subunits each.</text>
</comment>
<dbReference type="AlphaFoldDB" id="T4VQ66"/>
<dbReference type="EMBL" id="AVNC01000015">
    <property type="protein sequence ID" value="EQK43628.1"/>
    <property type="molecule type" value="Genomic_DNA"/>
</dbReference>
<evidence type="ECO:0000256" key="3">
    <source>
        <dbReference type="ARBA" id="ARBA00017941"/>
    </source>
</evidence>
<comment type="subcellular location">
    <subcellularLocation>
        <location evidence="1 6">Bacterial flagellum basal body</location>
    </subcellularLocation>
</comment>
<comment type="similarity">
    <text evidence="2">Belongs to the flagella basal body rod proteins family.</text>
</comment>
<dbReference type="PANTHER" id="PTHR30435">
    <property type="entry name" value="FLAGELLAR PROTEIN"/>
    <property type="match status" value="1"/>
</dbReference>
<evidence type="ECO:0000256" key="1">
    <source>
        <dbReference type="ARBA" id="ARBA00004117"/>
    </source>
</evidence>
<sequence length="134" mass="14954">MSIFSGMRISASALSAERLRMDIVSANVANMKTTRTPEGGAYRRKVAVFEENYDEKLGMLGVKSVDIEKDKSPLRKLYEPNHPDADAQGYVEYPNVDILVEMTDLMTASRSYESNIDTLNAQKSMISKALEIGR</sequence>
<dbReference type="Pfam" id="PF06429">
    <property type="entry name" value="Flg_bbr_C"/>
    <property type="match status" value="1"/>
</dbReference>
<dbReference type="PANTHER" id="PTHR30435:SF2">
    <property type="entry name" value="FLAGELLAR BASAL-BODY ROD PROTEIN FLGC"/>
    <property type="match status" value="1"/>
</dbReference>
<dbReference type="Proteomes" id="UP000015688">
    <property type="component" value="Unassembled WGS sequence"/>
</dbReference>
<evidence type="ECO:0000256" key="6">
    <source>
        <dbReference type="RuleBase" id="RU362062"/>
    </source>
</evidence>
<evidence type="ECO:0000256" key="2">
    <source>
        <dbReference type="ARBA" id="ARBA00009677"/>
    </source>
</evidence>
<evidence type="ECO:0000256" key="4">
    <source>
        <dbReference type="ARBA" id="ARBA00023143"/>
    </source>
</evidence>
<dbReference type="RefSeq" id="WP_021433677.1">
    <property type="nucleotide sequence ID" value="NZ_AVNC01000015.1"/>
</dbReference>
<dbReference type="InterPro" id="IPR010930">
    <property type="entry name" value="Flg_bb/hook_C_dom"/>
</dbReference>